<dbReference type="PROSITE" id="PS51257">
    <property type="entry name" value="PROKAR_LIPOPROTEIN"/>
    <property type="match status" value="1"/>
</dbReference>
<dbReference type="OrthoDB" id="646668at2"/>
<feature type="chain" id="PRO_5020374397" description="PKD domain-containing protein" evidence="1">
    <location>
        <begin position="29"/>
        <end position="318"/>
    </location>
</feature>
<dbReference type="EMBL" id="SBKN01000001">
    <property type="protein sequence ID" value="RXR24540.1"/>
    <property type="molecule type" value="Genomic_DNA"/>
</dbReference>
<dbReference type="Proteomes" id="UP000289857">
    <property type="component" value="Unassembled WGS sequence"/>
</dbReference>
<evidence type="ECO:0000313" key="2">
    <source>
        <dbReference type="EMBL" id="RXR24540.1"/>
    </source>
</evidence>
<protein>
    <recommendedName>
        <fullName evidence="4">PKD domain-containing protein</fullName>
    </recommendedName>
</protein>
<dbReference type="Gene3D" id="2.60.40.10">
    <property type="entry name" value="Immunoglobulins"/>
    <property type="match status" value="1"/>
</dbReference>
<proteinExistence type="predicted"/>
<dbReference type="InterPro" id="IPR013783">
    <property type="entry name" value="Ig-like_fold"/>
</dbReference>
<evidence type="ECO:0000313" key="3">
    <source>
        <dbReference type="Proteomes" id="UP000289857"/>
    </source>
</evidence>
<reference evidence="3" key="1">
    <citation type="submission" date="2019-01" db="EMBL/GenBank/DDBJ databases">
        <title>Cytophagaceae bacterium strain CAR-16.</title>
        <authorList>
            <person name="Chen W.-M."/>
        </authorList>
    </citation>
    <scope>NUCLEOTIDE SEQUENCE [LARGE SCALE GENOMIC DNA]</scope>
    <source>
        <strain evidence="3">WWJ-16</strain>
    </source>
</reference>
<gene>
    <name evidence="2" type="ORF">EQG61_03585</name>
</gene>
<dbReference type="InterPro" id="IPR035986">
    <property type="entry name" value="PKD_dom_sf"/>
</dbReference>
<dbReference type="SUPFAM" id="SSF49299">
    <property type="entry name" value="PKD domain"/>
    <property type="match status" value="1"/>
</dbReference>
<organism evidence="2 3">
    <name type="scientific">Flavobacterium stagni</name>
    <dbReference type="NCBI Taxonomy" id="2506421"/>
    <lineage>
        <taxon>Bacteria</taxon>
        <taxon>Pseudomonadati</taxon>
        <taxon>Bacteroidota</taxon>
        <taxon>Flavobacteriia</taxon>
        <taxon>Flavobacteriales</taxon>
        <taxon>Flavobacteriaceae</taxon>
        <taxon>Flavobacterium</taxon>
    </lineage>
</organism>
<name>A0A4V1N327_9FLAO</name>
<feature type="signal peptide" evidence="1">
    <location>
        <begin position="1"/>
        <end position="28"/>
    </location>
</feature>
<evidence type="ECO:0000256" key="1">
    <source>
        <dbReference type="SAM" id="SignalP"/>
    </source>
</evidence>
<evidence type="ECO:0008006" key="4">
    <source>
        <dbReference type="Google" id="ProtNLM"/>
    </source>
</evidence>
<dbReference type="AlphaFoldDB" id="A0A4V1N327"/>
<dbReference type="RefSeq" id="WP_129460517.1">
    <property type="nucleotide sequence ID" value="NZ_SBKN01000001.1"/>
</dbReference>
<comment type="caution">
    <text evidence="2">The sequence shown here is derived from an EMBL/GenBank/DDBJ whole genome shotgun (WGS) entry which is preliminary data.</text>
</comment>
<keyword evidence="3" id="KW-1185">Reference proteome</keyword>
<keyword evidence="1" id="KW-0732">Signal</keyword>
<accession>A0A4V1N327</accession>
<sequence>MKKIQTILAAPKALLGMALLGLLLTGCNEDNPSLGSLPNADFTTNASPSNPNSINLKNTSSSVGVAYWEVPALNLGSSDLKGDNVTVNFTFAGTYQVKMMLAAQGGITTVTKTVTIAQNDPNACNGTVIGFLTGCGTKTWKLNPAPNAMWVSQWAGGDGSWWASGAQEVIDRPCMFNDEYKFTFNAGGDFVFDDKGDFYSDGYLGNSPGYTCQPSSNYTAAQAPWGSGNFNFIVIPTGGHYGLGQIKLLGLGAHIGIQKAINDNETPNGATATSITYDVKSMQHVTDPAGDYDLLTVTMHYGSWSSTEGWWTFTLRSY</sequence>